<accession>A0A915LEG8</accession>
<dbReference type="WBParaSite" id="scaffold1105_cov235.g2477">
    <property type="protein sequence ID" value="scaffold1105_cov235.g2477"/>
    <property type="gene ID" value="scaffold1105_cov235.g2477"/>
</dbReference>
<name>A0A915LEG8_MELJA</name>
<dbReference type="PANTHER" id="PTHR23346:SF7">
    <property type="entry name" value="STALLED RIBOSOME SENSOR GCN1"/>
    <property type="match status" value="1"/>
</dbReference>
<dbReference type="GO" id="GO:0005829">
    <property type="term" value="C:cytosol"/>
    <property type="evidence" value="ECO:0007669"/>
    <property type="project" value="TreeGrafter"/>
</dbReference>
<dbReference type="GO" id="GO:0043248">
    <property type="term" value="P:proteasome assembly"/>
    <property type="evidence" value="ECO:0007669"/>
    <property type="project" value="InterPro"/>
</dbReference>
<dbReference type="Pfam" id="PF24987">
    <property type="entry name" value="HEAT_EF3_N"/>
    <property type="match status" value="1"/>
</dbReference>
<feature type="domain" description="TOG" evidence="4">
    <location>
        <begin position="440"/>
        <end position="665"/>
    </location>
</feature>
<protein>
    <submittedName>
        <fullName evidence="6">TOG domain-containing protein</fullName>
    </submittedName>
</protein>
<evidence type="ECO:0000259" key="4">
    <source>
        <dbReference type="SMART" id="SM01349"/>
    </source>
</evidence>
<dbReference type="Pfam" id="PF24984">
    <property type="entry name" value="HEAT_EF3_GNC1"/>
    <property type="match status" value="1"/>
</dbReference>
<dbReference type="Gene3D" id="1.25.10.10">
    <property type="entry name" value="Leucine-rich Repeat Variant"/>
    <property type="match status" value="4"/>
</dbReference>
<dbReference type="InterPro" id="IPR016024">
    <property type="entry name" value="ARM-type_fold"/>
</dbReference>
<feature type="repeat" description="HEAT" evidence="2">
    <location>
        <begin position="736"/>
        <end position="774"/>
    </location>
</feature>
<evidence type="ECO:0000256" key="1">
    <source>
        <dbReference type="ARBA" id="ARBA00022737"/>
    </source>
</evidence>
<dbReference type="Proteomes" id="UP000887561">
    <property type="component" value="Unplaced"/>
</dbReference>
<evidence type="ECO:0000256" key="2">
    <source>
        <dbReference type="PROSITE-ProRule" id="PRU00103"/>
    </source>
</evidence>
<evidence type="ECO:0000256" key="3">
    <source>
        <dbReference type="SAM" id="Coils"/>
    </source>
</evidence>
<dbReference type="InterPro" id="IPR006954">
    <property type="entry name" value="Mlt-10-like"/>
</dbReference>
<dbReference type="InterPro" id="IPR011989">
    <property type="entry name" value="ARM-like"/>
</dbReference>
<dbReference type="GO" id="GO:0060090">
    <property type="term" value="F:molecular adaptor activity"/>
    <property type="evidence" value="ECO:0007669"/>
    <property type="project" value="InterPro"/>
</dbReference>
<dbReference type="GO" id="GO:0019887">
    <property type="term" value="F:protein kinase regulator activity"/>
    <property type="evidence" value="ECO:0007669"/>
    <property type="project" value="TreeGrafter"/>
</dbReference>
<dbReference type="PROSITE" id="PS50077">
    <property type="entry name" value="HEAT_REPEAT"/>
    <property type="match status" value="2"/>
</dbReference>
<dbReference type="InterPro" id="IPR034085">
    <property type="entry name" value="TOG"/>
</dbReference>
<feature type="repeat" description="HEAT" evidence="2">
    <location>
        <begin position="778"/>
        <end position="815"/>
    </location>
</feature>
<dbReference type="InterPro" id="IPR057546">
    <property type="entry name" value="HEAT_GCN1"/>
</dbReference>
<dbReference type="Pfam" id="PF13001">
    <property type="entry name" value="ECM29_N"/>
    <property type="match status" value="1"/>
</dbReference>
<proteinExistence type="predicted"/>
<dbReference type="Pfam" id="PF23271">
    <property type="entry name" value="HEAT_GCN1"/>
    <property type="match status" value="1"/>
</dbReference>
<keyword evidence="3" id="KW-0175">Coiled coil</keyword>
<evidence type="ECO:0000313" key="5">
    <source>
        <dbReference type="Proteomes" id="UP000887561"/>
    </source>
</evidence>
<dbReference type="PANTHER" id="PTHR23346">
    <property type="entry name" value="TRANSLATIONAL ACTIVATOR GCN1-RELATED"/>
    <property type="match status" value="1"/>
</dbReference>
<dbReference type="Pfam" id="PF04870">
    <property type="entry name" value="Moulting_cycle"/>
    <property type="match status" value="1"/>
</dbReference>
<dbReference type="InterPro" id="IPR021133">
    <property type="entry name" value="HEAT_type_2"/>
</dbReference>
<evidence type="ECO:0000313" key="6">
    <source>
        <dbReference type="WBParaSite" id="scaffold1105_cov235.g2477"/>
    </source>
</evidence>
<feature type="coiled-coil region" evidence="3">
    <location>
        <begin position="66"/>
        <end position="117"/>
    </location>
</feature>
<dbReference type="GO" id="GO:0006417">
    <property type="term" value="P:regulation of translation"/>
    <property type="evidence" value="ECO:0007669"/>
    <property type="project" value="TreeGrafter"/>
</dbReference>
<keyword evidence="5" id="KW-1185">Reference proteome</keyword>
<organism evidence="5 6">
    <name type="scientific">Meloidogyne javanica</name>
    <name type="common">Root-knot nematode worm</name>
    <dbReference type="NCBI Taxonomy" id="6303"/>
    <lineage>
        <taxon>Eukaryota</taxon>
        <taxon>Metazoa</taxon>
        <taxon>Ecdysozoa</taxon>
        <taxon>Nematoda</taxon>
        <taxon>Chromadorea</taxon>
        <taxon>Rhabditida</taxon>
        <taxon>Tylenchina</taxon>
        <taxon>Tylenchomorpha</taxon>
        <taxon>Tylenchoidea</taxon>
        <taxon>Meloidogynidae</taxon>
        <taxon>Meloidogyninae</taxon>
        <taxon>Meloidogyne</taxon>
        <taxon>Meloidogyne incognita group</taxon>
    </lineage>
</organism>
<dbReference type="GO" id="GO:0000226">
    <property type="term" value="P:microtubule cytoskeleton organization"/>
    <property type="evidence" value="ECO:0007669"/>
    <property type="project" value="UniProtKB-ARBA"/>
</dbReference>
<sequence>MSSDSELWKKASDAFKSIDIQKYLNVEGRQLKIYETAEGTLFNQEVIEKNADIIEIPKNIKRDYSFASYKDQLADLQLRKEIADKNRKDGILTEKQKKAVELELKNEEEIRKSLKQLHDLFEGKVKLLFMACKKEPQFAFTYINLFYDYIVPLIKSPLVAKIAVRGYLSYRDAIFEVTSDDLCKLTFENNKELFQSFIRDIYLSKHDSNLECSQNACNCWENLEFNLSPTFYKTLLLYLHDDKKLKREDAGKSMQSLANLFPLEVDGMLKQMGILYKQFEKFQPAQFDSVGRKIKEESDPYEKREGIATGIFLITDSLLSPQQIMSLLHLVVPYGLNDRAETCRNLMRNAAAKAIQNHGSKMVDTLFPFIEEQLNKLTKEAKNDNLRQGLVVLIGTLAQYLKEDNAKVRKIVARLIEALSTPSQQVQESVAGCLPALIPSLKNDASTLIENMFMLLTSAESYGERRGAAYGIGSIIKGLGVASIKQMNINSRLKDMLAQKQKPLFREGALLCIEILCSTVGKLFEPYLVHLLPDLLTAFGDTSEAVRRTADDTAKAMMRSLSAHGVKLLLPSLLKGLDDDSWRTKCASAELLGAMSNCAPRQLSTSLPAIVPKLCEALTDTHGKVQKTSERALKQIAQVIQGKWADISNRKVTMFYRKNPGKIEINTDSSVKGPYFAYALEFGSGILTVWNPECLAISPHLIQALADPPGKTSSCLQTIVNNKFVHYIDSPSLALMMPIIYRALADRNTEAKRMAAQVLSNIYSLVDNKDMEPYLDSLIPGLKKALCDPVPEVRTVASKAMGAIVQYSAPATSEKIQADIMPWLKENLVSESSSVDRQGAAQGLSELIAAIGGDFLEQNLPGVIKITESSTTEPYIRDGYILLYIYLPIALGEKFAPFIGKIIPSILQALADETEYLRESALRAGNRLITVYSNHARKLLLPQLQAALIYQNWRIRQASVKLIGDFLFNISGVSGKMTSETAGEDDTMGSEAVNKAIVRCIGQRSRDELLAGIYLVRYDVALAVRQVASHVWKVIVSNTPRTLKDIMRPLFELLLHCLSSSIEDQQQMSVRCLSEIVKKMGERVLAVILPILEDRLKNGGADDRRGVALALGEIINNTHREIIETYSTNFITSIRTCLSDTDKSVREAAAKTFVTFYGMQTSNYCVEKIVGPLFDEFNLNNQPHILDGLCSIMEGGGQCGRQLFASILPKLSKPPVNSLAICRLAICTDALKRNMRDVMAALLCDKLNVDMEEHVQNCIPVLFSVDAEEDIRAMLSCLLKSISNQKNALTAVTLLKEFIENNEDEFSPEQLDLLVSGFISLYNQQDSDVISLVIDTFNSLNKQLETSELIELVLVLKRALKSLHLDVKNTKNEYANILCIPKGWKPLIVILREGILAGSVEIKEVAANCITQAIQLSDENGLKPHVVNVAGPLIRVLGEKQPVPVKIAAINGLNKLLEKMPLLLKTFLPQMQSVFIKIIQDPISPNLRQLAAQGIRHLLTFHTKPENLVNPDNFEKIKNLHENLYYGAVKALLGQLGKLHFKQLPEYERLKLAKCLDKIENRYDLVSPAKCLIQSRDRLILLQKEEKLKEQIYFNLDEEKEILKNNEVIVTFGGIKVAQKLPSKRMEKLKRIELKASFVLVTIRTANNVDPLSNGKENWAAKVRSPLGLLQQGMKLIDLLPGNKNNKKNGSETNNIRLFSPRFMPLAPDKGGPAHPKSLLSPTLFAMYDEKDNHSFANVPEMMRKAGVPEKYRQSIIGTLMELTGTTDHLEKAFNLLKKVDFFDEGQQKLLPDSELDRFDRYEKMNESEKELALWETIRELAEGKAIMRLRGF</sequence>
<dbReference type="SUPFAM" id="SSF48371">
    <property type="entry name" value="ARM repeat"/>
    <property type="match status" value="2"/>
</dbReference>
<keyword evidence="1" id="KW-0677">Repeat</keyword>
<dbReference type="SMART" id="SM01349">
    <property type="entry name" value="TOG"/>
    <property type="match status" value="1"/>
</dbReference>
<reference evidence="6" key="1">
    <citation type="submission" date="2022-11" db="UniProtKB">
        <authorList>
            <consortium name="WormBaseParasite"/>
        </authorList>
    </citation>
    <scope>IDENTIFICATION</scope>
</reference>
<dbReference type="GO" id="GO:0034198">
    <property type="term" value="P:cellular response to amino acid starvation"/>
    <property type="evidence" value="ECO:0007669"/>
    <property type="project" value="TreeGrafter"/>
</dbReference>
<dbReference type="InterPro" id="IPR024372">
    <property type="entry name" value="Ecm29_N"/>
</dbReference>